<dbReference type="GeneID" id="139078426"/>
<evidence type="ECO:0000313" key="3">
    <source>
        <dbReference type="RefSeq" id="XP_070445900.1"/>
    </source>
</evidence>
<proteinExistence type="predicted"/>
<organism evidence="2 3">
    <name type="scientific">Equus przewalskii</name>
    <name type="common">Przewalski's horse</name>
    <name type="synonym">Equus caballus przewalskii</name>
    <dbReference type="NCBI Taxonomy" id="9798"/>
    <lineage>
        <taxon>Eukaryota</taxon>
        <taxon>Metazoa</taxon>
        <taxon>Chordata</taxon>
        <taxon>Craniata</taxon>
        <taxon>Vertebrata</taxon>
        <taxon>Euteleostomi</taxon>
        <taxon>Mammalia</taxon>
        <taxon>Eutheria</taxon>
        <taxon>Laurasiatheria</taxon>
        <taxon>Perissodactyla</taxon>
        <taxon>Equidae</taxon>
        <taxon>Equus</taxon>
    </lineage>
</organism>
<evidence type="ECO:0000256" key="1">
    <source>
        <dbReference type="SAM" id="MobiDB-lite"/>
    </source>
</evidence>
<dbReference type="RefSeq" id="XP_070445900.1">
    <property type="nucleotide sequence ID" value="XM_070589799.1"/>
</dbReference>
<evidence type="ECO:0000313" key="2">
    <source>
        <dbReference type="Proteomes" id="UP001652662"/>
    </source>
</evidence>
<feature type="compositionally biased region" description="Basic and acidic residues" evidence="1">
    <location>
        <begin position="96"/>
        <end position="105"/>
    </location>
</feature>
<feature type="compositionally biased region" description="Low complexity" evidence="1">
    <location>
        <begin position="31"/>
        <end position="45"/>
    </location>
</feature>
<feature type="compositionally biased region" description="Low complexity" evidence="1">
    <location>
        <begin position="72"/>
        <end position="95"/>
    </location>
</feature>
<keyword evidence="2" id="KW-1185">Reference proteome</keyword>
<gene>
    <name evidence="3" type="primary">LOC139078426</name>
</gene>
<feature type="region of interest" description="Disordered" evidence="1">
    <location>
        <begin position="29"/>
        <end position="204"/>
    </location>
</feature>
<accession>A0ABM4LZN3</accession>
<feature type="compositionally biased region" description="Pro residues" evidence="1">
    <location>
        <begin position="59"/>
        <end position="71"/>
    </location>
</feature>
<reference evidence="3" key="1">
    <citation type="submission" date="2025-08" db="UniProtKB">
        <authorList>
            <consortium name="RefSeq"/>
        </authorList>
    </citation>
    <scope>IDENTIFICATION</scope>
    <source>
        <tissue evidence="3">Blood</tissue>
    </source>
</reference>
<protein>
    <submittedName>
        <fullName evidence="3">WW domain-binding protein 11-like</fullName>
    </submittedName>
</protein>
<name>A0ABM4LZN3_EQUPR</name>
<dbReference type="Proteomes" id="UP001652662">
    <property type="component" value="Chromosome 22"/>
</dbReference>
<sequence>MEQSIAIAISRETWESRISALRLYHSDTERAATAQQRAQTPVAAPSGRQGAPVLAVTDPPAPPAQRDPPGAPAADTGRPGASPSAGARPGRGAAGLRDRAGRDNAEQTLPFGPTRRGAPPGPRQSLPLPAPARVHPSLSPGRSGPHRFQERALIRGPAARGQSVLWAVSRLRRLSGEKDTNSGKRRRSYNLDSRDGILRPPPVE</sequence>